<evidence type="ECO:0000313" key="13">
    <source>
        <dbReference type="EMBL" id="MBS9525188.1"/>
    </source>
</evidence>
<dbReference type="Gene3D" id="2.40.240.20">
    <property type="entry name" value="Hypothetical PUA domain-like, domain 1"/>
    <property type="match status" value="1"/>
</dbReference>
<dbReference type="Pfam" id="PF04452">
    <property type="entry name" value="Methyltrans_RNA"/>
    <property type="match status" value="1"/>
</dbReference>
<evidence type="ECO:0000256" key="10">
    <source>
        <dbReference type="PIRNR" id="PIRNR015601"/>
    </source>
</evidence>
<dbReference type="InterPro" id="IPR046887">
    <property type="entry name" value="RsmE_PUA-like"/>
</dbReference>
<dbReference type="InterPro" id="IPR006700">
    <property type="entry name" value="RsmE"/>
</dbReference>
<accession>A0AAP2G616</accession>
<comment type="function">
    <text evidence="8 10">Specifically methylates the N3 position of the uracil ring of uridine 1498 (m3U1498) in 16S rRNA. Acts on the fully assembled 30S ribosomal subunit.</text>
</comment>
<dbReference type="GO" id="GO:0070042">
    <property type="term" value="F:rRNA (uridine-N3-)-methyltransferase activity"/>
    <property type="evidence" value="ECO:0007669"/>
    <property type="project" value="TreeGrafter"/>
</dbReference>
<comment type="subcellular location">
    <subcellularLocation>
        <location evidence="1 10">Cytoplasm</location>
    </subcellularLocation>
</comment>
<comment type="caution">
    <text evidence="13">The sequence shown here is derived from an EMBL/GenBank/DDBJ whole genome shotgun (WGS) entry which is preliminary data.</text>
</comment>
<feature type="domain" description="Ribosomal RNA small subunit methyltransferase E methyltransferase" evidence="11">
    <location>
        <begin position="70"/>
        <end position="229"/>
    </location>
</feature>
<dbReference type="InterPro" id="IPR015947">
    <property type="entry name" value="PUA-like_sf"/>
</dbReference>
<dbReference type="Proteomes" id="UP001319104">
    <property type="component" value="Unassembled WGS sequence"/>
</dbReference>
<evidence type="ECO:0000313" key="14">
    <source>
        <dbReference type="Proteomes" id="UP001319104"/>
    </source>
</evidence>
<keyword evidence="6 10" id="KW-0808">Transferase</keyword>
<dbReference type="RefSeq" id="WP_213946044.1">
    <property type="nucleotide sequence ID" value="NZ_JAHCMY010000009.1"/>
</dbReference>
<dbReference type="GO" id="GO:0070475">
    <property type="term" value="P:rRNA base methylation"/>
    <property type="evidence" value="ECO:0007669"/>
    <property type="project" value="TreeGrafter"/>
</dbReference>
<dbReference type="InterPro" id="IPR029028">
    <property type="entry name" value="Alpha/beta_knot_MTases"/>
</dbReference>
<feature type="domain" description="Ribosomal RNA small subunit methyltransferase E PUA-like" evidence="12">
    <location>
        <begin position="16"/>
        <end position="62"/>
    </location>
</feature>
<evidence type="ECO:0000256" key="1">
    <source>
        <dbReference type="ARBA" id="ARBA00004496"/>
    </source>
</evidence>
<dbReference type="CDD" id="cd18084">
    <property type="entry name" value="RsmE-like"/>
    <property type="match status" value="1"/>
</dbReference>
<proteinExistence type="inferred from homology"/>
<comment type="similarity">
    <text evidence="2 10">Belongs to the RNA methyltransferase RsmE family.</text>
</comment>
<dbReference type="NCBIfam" id="TIGR00046">
    <property type="entry name" value="RsmE family RNA methyltransferase"/>
    <property type="match status" value="1"/>
</dbReference>
<dbReference type="InterPro" id="IPR029026">
    <property type="entry name" value="tRNA_m1G_MTases_N"/>
</dbReference>
<dbReference type="GO" id="GO:0005737">
    <property type="term" value="C:cytoplasm"/>
    <property type="evidence" value="ECO:0007669"/>
    <property type="project" value="UniProtKB-SubCell"/>
</dbReference>
<evidence type="ECO:0000256" key="2">
    <source>
        <dbReference type="ARBA" id="ARBA00005528"/>
    </source>
</evidence>
<evidence type="ECO:0000256" key="5">
    <source>
        <dbReference type="ARBA" id="ARBA00022603"/>
    </source>
</evidence>
<dbReference type="Gene3D" id="3.40.1280.10">
    <property type="match status" value="1"/>
</dbReference>
<keyword evidence="14" id="KW-1185">Reference proteome</keyword>
<dbReference type="PIRSF" id="PIRSF015601">
    <property type="entry name" value="MTase_slr0722"/>
    <property type="match status" value="1"/>
</dbReference>
<dbReference type="PANTHER" id="PTHR30027">
    <property type="entry name" value="RIBOSOMAL RNA SMALL SUBUNIT METHYLTRANSFERASE E"/>
    <property type="match status" value="1"/>
</dbReference>
<keyword evidence="4 10" id="KW-0698">rRNA processing</keyword>
<dbReference type="PANTHER" id="PTHR30027:SF3">
    <property type="entry name" value="16S RRNA (URACIL(1498)-N(3))-METHYLTRANSFERASE"/>
    <property type="match status" value="1"/>
</dbReference>
<evidence type="ECO:0000256" key="4">
    <source>
        <dbReference type="ARBA" id="ARBA00022552"/>
    </source>
</evidence>
<evidence type="ECO:0000256" key="3">
    <source>
        <dbReference type="ARBA" id="ARBA00022490"/>
    </source>
</evidence>
<dbReference type="Pfam" id="PF20260">
    <property type="entry name" value="PUA_4"/>
    <property type="match status" value="1"/>
</dbReference>
<evidence type="ECO:0000256" key="8">
    <source>
        <dbReference type="ARBA" id="ARBA00025699"/>
    </source>
</evidence>
<dbReference type="SUPFAM" id="SSF88697">
    <property type="entry name" value="PUA domain-like"/>
    <property type="match status" value="1"/>
</dbReference>
<gene>
    <name evidence="13" type="ORF">KI659_14300</name>
</gene>
<evidence type="ECO:0000256" key="6">
    <source>
        <dbReference type="ARBA" id="ARBA00022679"/>
    </source>
</evidence>
<sequence>MQLFYHPELTSPTFQLPGEESKHLVKVLRKKVGDQIHFTDGKGKIALCRIDSISQKSTTLQVLEETIAPEKPYQIHLAIAPTKNADRMEWMTEKTVEIGLDRMILMKTDNSERNFLKSDRLEKKAVSAMKQSLKSVLTEIETGLDFKDIIADPHYAPFEKFIAYVDQNIPNHLFELANPKNKYLILVGPEGDFSPDEIKAAIEAGFKPCSLGHSRLRTETAGLAAVHTLNLLNEIS</sequence>
<evidence type="ECO:0000259" key="11">
    <source>
        <dbReference type="Pfam" id="PF04452"/>
    </source>
</evidence>
<dbReference type="InterPro" id="IPR046886">
    <property type="entry name" value="RsmE_MTase_dom"/>
</dbReference>
<protein>
    <recommendedName>
        <fullName evidence="10">Ribosomal RNA small subunit methyltransferase E</fullName>
        <ecNumber evidence="10">2.1.1.193</ecNumber>
    </recommendedName>
</protein>
<name>A0AAP2G616_9BACT</name>
<evidence type="ECO:0000259" key="12">
    <source>
        <dbReference type="Pfam" id="PF20260"/>
    </source>
</evidence>
<comment type="catalytic activity">
    <reaction evidence="9 10">
        <text>uridine(1498) in 16S rRNA + S-adenosyl-L-methionine = N(3)-methyluridine(1498) in 16S rRNA + S-adenosyl-L-homocysteine + H(+)</text>
        <dbReference type="Rhea" id="RHEA:42920"/>
        <dbReference type="Rhea" id="RHEA-COMP:10283"/>
        <dbReference type="Rhea" id="RHEA-COMP:10284"/>
        <dbReference type="ChEBI" id="CHEBI:15378"/>
        <dbReference type="ChEBI" id="CHEBI:57856"/>
        <dbReference type="ChEBI" id="CHEBI:59789"/>
        <dbReference type="ChEBI" id="CHEBI:65315"/>
        <dbReference type="ChEBI" id="CHEBI:74502"/>
        <dbReference type="EC" id="2.1.1.193"/>
    </reaction>
</comment>
<dbReference type="EC" id="2.1.1.193" evidence="10"/>
<dbReference type="AlphaFoldDB" id="A0AAP2G616"/>
<keyword evidence="5 10" id="KW-0489">Methyltransferase</keyword>
<keyword evidence="3 10" id="KW-0963">Cytoplasm</keyword>
<keyword evidence="7 10" id="KW-0949">S-adenosyl-L-methionine</keyword>
<reference evidence="13 14" key="1">
    <citation type="submission" date="2021-05" db="EMBL/GenBank/DDBJ databases">
        <authorList>
            <person name="Zhang Z.D."/>
            <person name="Osman G."/>
        </authorList>
    </citation>
    <scope>NUCLEOTIDE SEQUENCE [LARGE SCALE GENOMIC DNA]</scope>
    <source>
        <strain evidence="13 14">KCTC 32217</strain>
    </source>
</reference>
<dbReference type="EMBL" id="JAHCMY010000009">
    <property type="protein sequence ID" value="MBS9525188.1"/>
    <property type="molecule type" value="Genomic_DNA"/>
</dbReference>
<dbReference type="NCBIfam" id="NF008702">
    <property type="entry name" value="PRK11713.6-1"/>
    <property type="match status" value="1"/>
</dbReference>
<evidence type="ECO:0000256" key="7">
    <source>
        <dbReference type="ARBA" id="ARBA00022691"/>
    </source>
</evidence>
<organism evidence="13 14">
    <name type="scientific">Litoribacter ruber</name>
    <dbReference type="NCBI Taxonomy" id="702568"/>
    <lineage>
        <taxon>Bacteria</taxon>
        <taxon>Pseudomonadati</taxon>
        <taxon>Bacteroidota</taxon>
        <taxon>Cytophagia</taxon>
        <taxon>Cytophagales</taxon>
        <taxon>Cyclobacteriaceae</taxon>
        <taxon>Litoribacter</taxon>
    </lineage>
</organism>
<evidence type="ECO:0000256" key="9">
    <source>
        <dbReference type="ARBA" id="ARBA00047944"/>
    </source>
</evidence>
<dbReference type="SUPFAM" id="SSF75217">
    <property type="entry name" value="alpha/beta knot"/>
    <property type="match status" value="1"/>
</dbReference>